<name>A0ABV4HEF8_9SPHI</name>
<evidence type="ECO:0000313" key="3">
    <source>
        <dbReference type="EMBL" id="MEZ0452891.1"/>
    </source>
</evidence>
<accession>A0ABV4HEF8</accession>
<feature type="domain" description="Glycosyl hydrolase family 98 putative carbohydrate-binding module" evidence="2">
    <location>
        <begin position="436"/>
        <end position="577"/>
    </location>
</feature>
<dbReference type="InterPro" id="IPR013222">
    <property type="entry name" value="Glyco_hyd_98_carb-bd"/>
</dbReference>
<dbReference type="SUPFAM" id="SSF55486">
    <property type="entry name" value="Metalloproteases ('zincins'), catalytic domain"/>
    <property type="match status" value="1"/>
</dbReference>
<sequence>MNVQVAKKIFRKIWLSILLLTFSHFVHASIQTSNNKHVNTVRVVYFYAADVEAPQGWSNRLDRILRDISSYYKEELENSGVKSSGIPFETENSGYRYHLVQGCKPSADYNINSGTEIEKEIFEKLAPVMNPSIEHILVITSLNYKNEKGTYVFHSPYYGRGSASSGLCMVADCELLDPEFLSDSTTKMVFTEMFATDKECSVGEFNSWYLGGIAHEMGHLFGLPHDNGFPGEFNKNKISLMGEYGSRHYKEEKWGGIVSSKLSRASVFQLSSHPIFTQRPKSIYNKNEFLLQSYNLSLSESKTKLKLYYHADTIPYGAVTLVRPYHISEYLSSSYITVIDQRNSAEIDISGFELNTPHEIRILFLFNNRSIKEYRKMILHNDGGHFLTLDNYGQATVNDLIRLIERDDQHSQRQTKLKLLHQLLQDQTPVSLDNTNLDSIFLSDAKWDDASVGWENPARNFYTTESNKLFFLESNGKIFNKGLYAHSPSVYKYSLARKWKKLHIMAALRDGADKPEGIQFFIRGNGKILSSHDVKPGEQHCFDLDVTEIDDLELCTQDRTGNNFNAWSIWCEPQLTR</sequence>
<dbReference type="Gene3D" id="2.60.120.1060">
    <property type="entry name" value="NPCBM/NEW2 domain"/>
    <property type="match status" value="1"/>
</dbReference>
<dbReference type="SMART" id="SM00776">
    <property type="entry name" value="NPCBM"/>
    <property type="match status" value="1"/>
</dbReference>
<keyword evidence="4" id="KW-1185">Reference proteome</keyword>
<gene>
    <name evidence="3" type="ORF">ABTW24_14940</name>
</gene>
<evidence type="ECO:0000259" key="2">
    <source>
        <dbReference type="SMART" id="SM00776"/>
    </source>
</evidence>
<dbReference type="InterPro" id="IPR008979">
    <property type="entry name" value="Galactose-bd-like_sf"/>
</dbReference>
<dbReference type="SUPFAM" id="SSF49785">
    <property type="entry name" value="Galactose-binding domain-like"/>
    <property type="match status" value="1"/>
</dbReference>
<feature type="signal peptide" evidence="1">
    <location>
        <begin position="1"/>
        <end position="28"/>
    </location>
</feature>
<evidence type="ECO:0000256" key="1">
    <source>
        <dbReference type="SAM" id="SignalP"/>
    </source>
</evidence>
<protein>
    <submittedName>
        <fullName evidence="3">NPCBM/NEW2 domain-containing protein</fullName>
    </submittedName>
</protein>
<feature type="chain" id="PRO_5045415196" evidence="1">
    <location>
        <begin position="29"/>
        <end position="577"/>
    </location>
</feature>
<comment type="caution">
    <text evidence="3">The sequence shown here is derived from an EMBL/GenBank/DDBJ whole genome shotgun (WGS) entry which is preliminary data.</text>
</comment>
<keyword evidence="1" id="KW-0732">Signal</keyword>
<dbReference type="InterPro" id="IPR038637">
    <property type="entry name" value="NPCBM_sf"/>
</dbReference>
<dbReference type="Pfam" id="PF08305">
    <property type="entry name" value="NPCBM"/>
    <property type="match status" value="1"/>
</dbReference>
<reference evidence="3 4" key="1">
    <citation type="submission" date="2024-06" db="EMBL/GenBank/DDBJ databases">
        <title>Soil Sphingobacterium thalpophilum.</title>
        <authorList>
            <person name="Yang J."/>
            <person name="Li J."/>
        </authorList>
    </citation>
    <scope>NUCLEOTIDE SEQUENCE [LARGE SCALE GENOMIC DNA]</scope>
    <source>
        <strain evidence="3 4">22g91tb</strain>
    </source>
</reference>
<dbReference type="EMBL" id="JBEOQB010000004">
    <property type="protein sequence ID" value="MEZ0452891.1"/>
    <property type="molecule type" value="Genomic_DNA"/>
</dbReference>
<dbReference type="Proteomes" id="UP001566204">
    <property type="component" value="Unassembled WGS sequence"/>
</dbReference>
<proteinExistence type="predicted"/>
<dbReference type="RefSeq" id="WP_370483748.1">
    <property type="nucleotide sequence ID" value="NZ_JBEOQA010000002.1"/>
</dbReference>
<evidence type="ECO:0000313" key="4">
    <source>
        <dbReference type="Proteomes" id="UP001566204"/>
    </source>
</evidence>
<organism evidence="3 4">
    <name type="scientific">Sphingobacterium thalpophilum</name>
    <dbReference type="NCBI Taxonomy" id="259"/>
    <lineage>
        <taxon>Bacteria</taxon>
        <taxon>Pseudomonadati</taxon>
        <taxon>Bacteroidota</taxon>
        <taxon>Sphingobacteriia</taxon>
        <taxon>Sphingobacteriales</taxon>
        <taxon>Sphingobacteriaceae</taxon>
        <taxon>Sphingobacterium</taxon>
    </lineage>
</organism>